<dbReference type="OrthoDB" id="506201at2"/>
<proteinExistence type="predicted"/>
<dbReference type="PANTHER" id="PTHR12526">
    <property type="entry name" value="GLYCOSYLTRANSFERASE"/>
    <property type="match status" value="1"/>
</dbReference>
<dbReference type="Pfam" id="PF00534">
    <property type="entry name" value="Glycos_transf_1"/>
    <property type="match status" value="1"/>
</dbReference>
<name>A0A3P1WV54_9ACTN</name>
<evidence type="ECO:0000256" key="1">
    <source>
        <dbReference type="ARBA" id="ARBA00022676"/>
    </source>
</evidence>
<sequence>MNRIGYVLKVYPRFSETFIVTEILAREAQGEQLSIFALRPTTDARFHPEIARVQAPVRWVPRPMKSTEFWEAIAGALTEYPQFQQRFAAMVPDIADLPPSEVSQGVSLARMALDEGITHLHAHFASMAGRMAWIASRLTGIPYTVTTHAKDIYHESVDQTWLRRVCGDAQQVIAISRFNERFLAEALSDTDASIVLQYNALEMRRFPYRDPAPRGEVLRVSAVGRLVPKKGFDVLIDAVSRLGNVPVDVTIAGDGEERAALETRIQQAGLADRIRLVGPKTQGEVIDLVRDSDIFVAPCVPADDGNIDGLPTVVLEAMALGTPVLATSVSGLPEVVRHMETGLLVQPGDADALAEALADVADSRVPLATLTRNARSLIEEQFDSRRQAARLSGLQSKEGDR</sequence>
<evidence type="ECO:0000259" key="4">
    <source>
        <dbReference type="Pfam" id="PF13579"/>
    </source>
</evidence>
<evidence type="ECO:0000313" key="5">
    <source>
        <dbReference type="EMBL" id="RRD49300.1"/>
    </source>
</evidence>
<comment type="caution">
    <text evidence="5">The sequence shown here is derived from an EMBL/GenBank/DDBJ whole genome shotgun (WGS) entry which is preliminary data.</text>
</comment>
<accession>A0A3P1WV54</accession>
<dbReference type="GO" id="GO:0016757">
    <property type="term" value="F:glycosyltransferase activity"/>
    <property type="evidence" value="ECO:0007669"/>
    <property type="project" value="UniProtKB-KW"/>
</dbReference>
<dbReference type="EMBL" id="RQYT01000019">
    <property type="protein sequence ID" value="RRD49300.1"/>
    <property type="molecule type" value="Genomic_DNA"/>
</dbReference>
<gene>
    <name evidence="5" type="ORF">EII35_09030</name>
</gene>
<reference evidence="5 6" key="1">
    <citation type="submission" date="2018-11" db="EMBL/GenBank/DDBJ databases">
        <title>Genomes From Bacteria Associated with the Canine Oral Cavity: a Test Case for Automated Genome-Based Taxonomic Assignment.</title>
        <authorList>
            <person name="Coil D.A."/>
            <person name="Jospin G."/>
            <person name="Darling A.E."/>
            <person name="Wallis C."/>
            <person name="Davis I.J."/>
            <person name="Harris S."/>
            <person name="Eisen J.A."/>
            <person name="Holcombe L.J."/>
            <person name="O'Flynn C."/>
        </authorList>
    </citation>
    <scope>NUCLEOTIDE SEQUENCE [LARGE SCALE GENOMIC DNA]</scope>
    <source>
        <strain evidence="5 6">OH2822_COT-296</strain>
    </source>
</reference>
<dbReference type="RefSeq" id="WP_125228140.1">
    <property type="nucleotide sequence ID" value="NZ_RQYT01000019.1"/>
</dbReference>
<dbReference type="InterPro" id="IPR001296">
    <property type="entry name" value="Glyco_trans_1"/>
</dbReference>
<feature type="domain" description="Glycosyl transferase family 1" evidence="3">
    <location>
        <begin position="221"/>
        <end position="375"/>
    </location>
</feature>
<dbReference type="Pfam" id="PF13579">
    <property type="entry name" value="Glyco_trans_4_4"/>
    <property type="match status" value="1"/>
</dbReference>
<organism evidence="5 6">
    <name type="scientific">Arachnia propionica</name>
    <dbReference type="NCBI Taxonomy" id="1750"/>
    <lineage>
        <taxon>Bacteria</taxon>
        <taxon>Bacillati</taxon>
        <taxon>Actinomycetota</taxon>
        <taxon>Actinomycetes</taxon>
        <taxon>Propionibacteriales</taxon>
        <taxon>Propionibacteriaceae</taxon>
        <taxon>Arachnia</taxon>
    </lineage>
</organism>
<dbReference type="Proteomes" id="UP000280935">
    <property type="component" value="Unassembled WGS sequence"/>
</dbReference>
<dbReference type="SUPFAM" id="SSF53756">
    <property type="entry name" value="UDP-Glycosyltransferase/glycogen phosphorylase"/>
    <property type="match status" value="1"/>
</dbReference>
<dbReference type="InterPro" id="IPR028098">
    <property type="entry name" value="Glyco_trans_4-like_N"/>
</dbReference>
<dbReference type="AlphaFoldDB" id="A0A3P1WV54"/>
<protein>
    <submittedName>
        <fullName evidence="5">Colanic acid biosynthesis glycosyltransferase WcaL</fullName>
    </submittedName>
</protein>
<keyword evidence="1" id="KW-0328">Glycosyltransferase</keyword>
<evidence type="ECO:0000313" key="6">
    <source>
        <dbReference type="Proteomes" id="UP000280935"/>
    </source>
</evidence>
<feature type="domain" description="Glycosyltransferase subfamily 4-like N-terminal" evidence="4">
    <location>
        <begin position="27"/>
        <end position="185"/>
    </location>
</feature>
<keyword evidence="2 5" id="KW-0808">Transferase</keyword>
<evidence type="ECO:0000256" key="2">
    <source>
        <dbReference type="ARBA" id="ARBA00022679"/>
    </source>
</evidence>
<evidence type="ECO:0000259" key="3">
    <source>
        <dbReference type="Pfam" id="PF00534"/>
    </source>
</evidence>
<dbReference type="Gene3D" id="3.40.50.2000">
    <property type="entry name" value="Glycogen Phosphorylase B"/>
    <property type="match status" value="2"/>
</dbReference>
<dbReference type="PANTHER" id="PTHR12526:SF510">
    <property type="entry name" value="D-INOSITOL 3-PHOSPHATE GLYCOSYLTRANSFERASE"/>
    <property type="match status" value="1"/>
</dbReference>